<accession>A0ABD2H4T6</accession>
<dbReference type="PANTHER" id="PTHR47115:SF1">
    <property type="entry name" value="COILED-COIL DOMAIN-CONTAINING PROTEIN 183"/>
    <property type="match status" value="1"/>
</dbReference>
<feature type="compositionally biased region" description="Basic residues" evidence="2">
    <location>
        <begin position="15"/>
        <end position="24"/>
    </location>
</feature>
<feature type="region of interest" description="Disordered" evidence="2">
    <location>
        <begin position="452"/>
        <end position="505"/>
    </location>
</feature>
<keyword evidence="4" id="KW-1185">Reference proteome</keyword>
<organism evidence="3 4">
    <name type="scientific">Pagothenia borchgrevinki</name>
    <name type="common">Bald rockcod</name>
    <name type="synonym">Trematomus borchgrevinki</name>
    <dbReference type="NCBI Taxonomy" id="8213"/>
    <lineage>
        <taxon>Eukaryota</taxon>
        <taxon>Metazoa</taxon>
        <taxon>Chordata</taxon>
        <taxon>Craniata</taxon>
        <taxon>Vertebrata</taxon>
        <taxon>Euteleostomi</taxon>
        <taxon>Actinopterygii</taxon>
        <taxon>Neopterygii</taxon>
        <taxon>Teleostei</taxon>
        <taxon>Neoteleostei</taxon>
        <taxon>Acanthomorphata</taxon>
        <taxon>Eupercaria</taxon>
        <taxon>Perciformes</taxon>
        <taxon>Notothenioidei</taxon>
        <taxon>Nototheniidae</taxon>
        <taxon>Pagothenia</taxon>
    </lineage>
</organism>
<protein>
    <submittedName>
        <fullName evidence="3">Uncharacterized protein</fullName>
    </submittedName>
</protein>
<dbReference type="Proteomes" id="UP001619887">
    <property type="component" value="Unassembled WGS sequence"/>
</dbReference>
<keyword evidence="1" id="KW-0175">Coiled coil</keyword>
<gene>
    <name evidence="3" type="ORF">OYC64_015196</name>
</gene>
<sequence>MDCNSSTKMKNSRSPTHHPIKTSGKHTEAVSSAAKQLDSPDQLLSRKKPGLSLETKIDLEKRRNDLINEHNRLKFAVKEKEARLKTLQKTLQTMDAQPAASNTEDACRQRIRQLENNLDKMKVKITEAREIQTAYGHIHENLQQEVRDIYGVLEQKEQAVAVGQAKLDKASKQSQTAAAAAGCTLGKVLQMECETMGKKREMDLELCELSAEEKELKRQMETLGQLSTQRPREQDIQEEEEEDEEEEGEEDEEAALPAADQHCYDVCGASRSDMKLMEDMEALREALGCADVQELVSKVVSQQATQQHLLSEVTRCEELTWQEDAALTQLHLQHAELKFSSKPAATRFDGLKGEMEAELNQEVFRVRRLHGALQQSQDLLATVERGVNNLYFRMSCVPVQELSSASCTESLDKVKDISNRLPTLLQRASQHKAEISGLDQERVHSLLEQLNRMESRNVKRPSTPIHSPDVSDDEDECCPSRDEIKSSSMRLVESEQNKSRGKRKQ</sequence>
<feature type="coiled-coil region" evidence="1">
    <location>
        <begin position="63"/>
        <end position="173"/>
    </location>
</feature>
<proteinExistence type="predicted"/>
<dbReference type="EMBL" id="JBIYXZ010002073">
    <property type="protein sequence ID" value="KAL3060805.1"/>
    <property type="molecule type" value="Genomic_DNA"/>
</dbReference>
<dbReference type="PANTHER" id="PTHR47115">
    <property type="entry name" value="COILED-COIL DOMAIN-CONTAINING PROTEIN 183"/>
    <property type="match status" value="1"/>
</dbReference>
<dbReference type="InterPro" id="IPR043247">
    <property type="entry name" value="CCDC183"/>
</dbReference>
<evidence type="ECO:0000313" key="3">
    <source>
        <dbReference type="EMBL" id="KAL3060805.1"/>
    </source>
</evidence>
<dbReference type="AlphaFoldDB" id="A0ABD2H4T6"/>
<feature type="compositionally biased region" description="Polar residues" evidence="2">
    <location>
        <begin position="1"/>
        <end position="14"/>
    </location>
</feature>
<reference evidence="3 4" key="2">
    <citation type="journal article" date="2024" name="G3 (Bethesda)">
        <title>The genome of the cryopelagic Antarctic bald notothen, Trematomus borchgrevinki.</title>
        <authorList>
            <person name="Rayamajhi N."/>
            <person name="Rivera-Colon A.G."/>
            <person name="Minhas B.F."/>
            <person name="Cheng C.C."/>
            <person name="Catchen J.M."/>
        </authorList>
    </citation>
    <scope>NUCLEOTIDE SEQUENCE [LARGE SCALE GENOMIC DNA]</scope>
    <source>
        <strain evidence="3">AGRC-2024</strain>
    </source>
</reference>
<evidence type="ECO:0000256" key="2">
    <source>
        <dbReference type="SAM" id="MobiDB-lite"/>
    </source>
</evidence>
<comment type="caution">
    <text evidence="3">The sequence shown here is derived from an EMBL/GenBank/DDBJ whole genome shotgun (WGS) entry which is preliminary data.</text>
</comment>
<evidence type="ECO:0000313" key="4">
    <source>
        <dbReference type="Proteomes" id="UP001619887"/>
    </source>
</evidence>
<evidence type="ECO:0000256" key="1">
    <source>
        <dbReference type="SAM" id="Coils"/>
    </source>
</evidence>
<feature type="region of interest" description="Disordered" evidence="2">
    <location>
        <begin position="221"/>
        <end position="256"/>
    </location>
</feature>
<name>A0ABD2H4T6_PAGBO</name>
<feature type="compositionally biased region" description="Acidic residues" evidence="2">
    <location>
        <begin position="236"/>
        <end position="254"/>
    </location>
</feature>
<feature type="region of interest" description="Disordered" evidence="2">
    <location>
        <begin position="1"/>
        <end position="47"/>
    </location>
</feature>
<reference evidence="3 4" key="1">
    <citation type="journal article" date="2022" name="G3 (Bethesda)">
        <title>Evaluating Illumina-, Nanopore-, and PacBio-based genome assembly strategies with the bald notothen, Trematomus borchgrevinki.</title>
        <authorList>
            <person name="Rayamajhi N."/>
            <person name="Cheng C.C."/>
            <person name="Catchen J.M."/>
        </authorList>
    </citation>
    <scope>NUCLEOTIDE SEQUENCE [LARGE SCALE GENOMIC DNA]</scope>
    <source>
        <strain evidence="3">AGRC-2024</strain>
    </source>
</reference>